<evidence type="ECO:0000313" key="2">
    <source>
        <dbReference type="EMBL" id="GHC08491.1"/>
    </source>
</evidence>
<accession>A0A8J3DLR3</accession>
<gene>
    <name evidence="2" type="ORF">GCM10007047_27240</name>
</gene>
<feature type="region of interest" description="Disordered" evidence="1">
    <location>
        <begin position="138"/>
        <end position="159"/>
    </location>
</feature>
<evidence type="ECO:0000313" key="3">
    <source>
        <dbReference type="Proteomes" id="UP000642829"/>
    </source>
</evidence>
<organism evidence="2 3">
    <name type="scientific">Cerasicoccus arenae</name>
    <dbReference type="NCBI Taxonomy" id="424488"/>
    <lineage>
        <taxon>Bacteria</taxon>
        <taxon>Pseudomonadati</taxon>
        <taxon>Verrucomicrobiota</taxon>
        <taxon>Opitutia</taxon>
        <taxon>Puniceicoccales</taxon>
        <taxon>Cerasicoccaceae</taxon>
        <taxon>Cerasicoccus</taxon>
    </lineage>
</organism>
<dbReference type="AlphaFoldDB" id="A0A8J3DLR3"/>
<sequence length="159" mass="17773">MYHGSYPGPTFGKQVHPRGSTWFEYILNVYTDRSFDAMTCPSRPDEWTGSNRGLYTDYGYNQRLSPVPSNPGDGPYRKGELLSRIANPGKTILVADSIREGGASGKFSVYDYDDLHPRHGGSTVNVLYLDQHIENIPLDKSNPPDADEPLGRDYFAPEL</sequence>
<protein>
    <submittedName>
        <fullName evidence="2">Uncharacterized protein</fullName>
    </submittedName>
</protein>
<name>A0A8J3DLR3_9BACT</name>
<comment type="caution">
    <text evidence="2">The sequence shown here is derived from an EMBL/GenBank/DDBJ whole genome shotgun (WGS) entry which is preliminary data.</text>
</comment>
<keyword evidence="3" id="KW-1185">Reference proteome</keyword>
<reference evidence="2" key="1">
    <citation type="journal article" date="2014" name="Int. J. Syst. Evol. Microbiol.">
        <title>Complete genome sequence of Corynebacterium casei LMG S-19264T (=DSM 44701T), isolated from a smear-ripened cheese.</title>
        <authorList>
            <consortium name="US DOE Joint Genome Institute (JGI-PGF)"/>
            <person name="Walter F."/>
            <person name="Albersmeier A."/>
            <person name="Kalinowski J."/>
            <person name="Ruckert C."/>
        </authorList>
    </citation>
    <scope>NUCLEOTIDE SEQUENCE</scope>
    <source>
        <strain evidence="2">KCTC 12870</strain>
    </source>
</reference>
<reference evidence="2" key="2">
    <citation type="submission" date="2020-09" db="EMBL/GenBank/DDBJ databases">
        <authorList>
            <person name="Sun Q."/>
            <person name="Kim S."/>
        </authorList>
    </citation>
    <scope>NUCLEOTIDE SEQUENCE</scope>
    <source>
        <strain evidence="2">KCTC 12870</strain>
    </source>
</reference>
<dbReference type="EMBL" id="BMXG01000019">
    <property type="protein sequence ID" value="GHC08491.1"/>
    <property type="molecule type" value="Genomic_DNA"/>
</dbReference>
<dbReference type="Proteomes" id="UP000642829">
    <property type="component" value="Unassembled WGS sequence"/>
</dbReference>
<evidence type="ECO:0000256" key="1">
    <source>
        <dbReference type="SAM" id="MobiDB-lite"/>
    </source>
</evidence>
<proteinExistence type="predicted"/>